<organism evidence="7 8">
    <name type="scientific">Nematostella vectensis</name>
    <name type="common">Starlet sea anemone</name>
    <dbReference type="NCBI Taxonomy" id="45351"/>
    <lineage>
        <taxon>Eukaryota</taxon>
        <taxon>Metazoa</taxon>
        <taxon>Cnidaria</taxon>
        <taxon>Anthozoa</taxon>
        <taxon>Hexacorallia</taxon>
        <taxon>Actiniaria</taxon>
        <taxon>Edwardsiidae</taxon>
        <taxon>Nematostella</taxon>
    </lineage>
</organism>
<sequence length="801" mass="89425">MVISDYARAKSLFAETDIKIFKKDVQKKMLKDESVCEGGSIAETLESILQGASKNADALFQDVLNRKDDADRTRNALNVLQRFRFLFSLPQSIERNIQQGDYEMVISDYARAKSLFAETDIKIFKKGSDNSGSDNSSPDNSSSDNSSPDNSSPDNSSPDNSSPDNSSSYYSSPDNSSSDNSSPDISVSQEVDLKIEGFRTYLKSKLLDFPSPLEEQKRVIRYLVELDVTDDPAWTCLVNQHTWLTKLLTSCRDDHQRKDAAPLLQVDAGGMLDVDALSKKAAMPVHFRSEGFKDSSSLGTQGLGGKATSMDRQHRGSVMSTPQRVKFVEELSELVTESVPDLWRLGQAYFGNMLMGEGIGSTAKQLSPSQENEVKFKSMVEDVTSLYTDLVRAAFLPSSVGLSRQPDHLGKWQSSHEGMSAWLPFCVRNVSACHSSLAQLQLPSAALDSVRSLVGDLRFLCTTEVFKEAIAEIKTLHCNELWNHENDINIGRITSLPLLFENIVMETLHTLKEIASEGDLEHTEGSQRVRDKAAQLFTEMLQAFVECFQSLAFHQDQDQDRISVSSLSDTQSTYSLDDNTPAIDERLLIVLNNCRYVRLHVLPKLVESFRRHGYTIGDPLTQSLQGEFSQLENRIVDAYIEQKGESLVGGLEPGMCAGDFKWHDCLPPNDVRNYVKEAIMNLVMVHAQVFRVSIDLLPLVLSRLTDLLANEFKRLMEKIGKSKRKFMSAGAVTAHLEARAFQEALVAYLSPGARAAFLMALEEVPPLTKDSDKKLIEALMTSFKRKMGLQLQCFQIDMDEF</sequence>
<dbReference type="InterPro" id="IPR029175">
    <property type="entry name" value="EXOC2/Sec5"/>
</dbReference>
<feature type="domain" description="Exocyst complex component EXOC2/Sec5 N-terminal" evidence="6">
    <location>
        <begin position="39"/>
        <end position="794"/>
    </location>
</feature>
<dbReference type="EMBL" id="DS469819">
    <property type="protein sequence ID" value="EDO32546.1"/>
    <property type="molecule type" value="Genomic_DNA"/>
</dbReference>
<comment type="function">
    <text evidence="4">Component of the exocyst complex involved in the docking of exocytic vesicles with fusion sites on the plasma membrane.</text>
</comment>
<evidence type="ECO:0000259" key="6">
    <source>
        <dbReference type="Pfam" id="PF15469"/>
    </source>
</evidence>
<protein>
    <recommendedName>
        <fullName evidence="4">Exocyst complex component 2</fullName>
    </recommendedName>
</protein>
<keyword evidence="3 4" id="KW-0268">Exocytosis</keyword>
<feature type="compositionally biased region" description="Low complexity" evidence="5">
    <location>
        <begin position="129"/>
        <end position="184"/>
    </location>
</feature>
<evidence type="ECO:0000313" key="7">
    <source>
        <dbReference type="EMBL" id="EDO32546.1"/>
    </source>
</evidence>
<dbReference type="STRING" id="45351.A7SUT6"/>
<keyword evidence="8" id="KW-1185">Reference proteome</keyword>
<gene>
    <name evidence="7" type="ORF">NEMVEDRAFT_v1g247537</name>
</gene>
<dbReference type="AlphaFoldDB" id="A7SUT6"/>
<dbReference type="PhylomeDB" id="A7SUT6"/>
<dbReference type="Pfam" id="PF15469">
    <property type="entry name" value="Sec5"/>
    <property type="match status" value="1"/>
</dbReference>
<dbReference type="GO" id="GO:0006887">
    <property type="term" value="P:exocytosis"/>
    <property type="evidence" value="ECO:0000318"/>
    <property type="project" value="GO_Central"/>
</dbReference>
<reference evidence="7 8" key="1">
    <citation type="journal article" date="2007" name="Science">
        <title>Sea anemone genome reveals ancestral eumetazoan gene repertoire and genomic organization.</title>
        <authorList>
            <person name="Putnam N.H."/>
            <person name="Srivastava M."/>
            <person name="Hellsten U."/>
            <person name="Dirks B."/>
            <person name="Chapman J."/>
            <person name="Salamov A."/>
            <person name="Terry A."/>
            <person name="Shapiro H."/>
            <person name="Lindquist E."/>
            <person name="Kapitonov V.V."/>
            <person name="Jurka J."/>
            <person name="Genikhovich G."/>
            <person name="Grigoriev I.V."/>
            <person name="Lucas S.M."/>
            <person name="Steele R.E."/>
            <person name="Finnerty J.R."/>
            <person name="Technau U."/>
            <person name="Martindale M.Q."/>
            <person name="Rokhsar D.S."/>
        </authorList>
    </citation>
    <scope>NUCLEOTIDE SEQUENCE [LARGE SCALE GENOMIC DNA]</scope>
    <source>
        <strain evidence="8">CH2 X CH6</strain>
    </source>
</reference>
<dbReference type="OMA" id="MSAKWKS"/>
<accession>A7SUT6</accession>
<dbReference type="GO" id="GO:0000145">
    <property type="term" value="C:exocyst"/>
    <property type="evidence" value="ECO:0000318"/>
    <property type="project" value="GO_Central"/>
</dbReference>
<feature type="region of interest" description="Disordered" evidence="5">
    <location>
        <begin position="296"/>
        <end position="319"/>
    </location>
</feature>
<evidence type="ECO:0000256" key="1">
    <source>
        <dbReference type="ARBA" id="ARBA00010578"/>
    </source>
</evidence>
<evidence type="ECO:0000256" key="3">
    <source>
        <dbReference type="ARBA" id="ARBA00022483"/>
    </source>
</evidence>
<evidence type="ECO:0000313" key="8">
    <source>
        <dbReference type="Proteomes" id="UP000001593"/>
    </source>
</evidence>
<dbReference type="GO" id="GO:0015031">
    <property type="term" value="P:protein transport"/>
    <property type="evidence" value="ECO:0007669"/>
    <property type="project" value="UniProtKB-KW"/>
</dbReference>
<dbReference type="PANTHER" id="PTHR13043:SF1">
    <property type="entry name" value="EXOCYST COMPLEX COMPONENT 2"/>
    <property type="match status" value="1"/>
</dbReference>
<feature type="region of interest" description="Disordered" evidence="5">
    <location>
        <begin position="126"/>
        <end position="187"/>
    </location>
</feature>
<keyword evidence="4" id="KW-0653">Protein transport</keyword>
<dbReference type="Proteomes" id="UP000001593">
    <property type="component" value="Unassembled WGS sequence"/>
</dbReference>
<dbReference type="PANTHER" id="PTHR13043">
    <property type="entry name" value="EXOCYST COMPLEX COMPONENT SEC5"/>
    <property type="match status" value="1"/>
</dbReference>
<name>A7SUT6_NEMVE</name>
<dbReference type="FunCoup" id="A7SUT6">
    <property type="interactions" value="624"/>
</dbReference>
<evidence type="ECO:0000256" key="4">
    <source>
        <dbReference type="RuleBase" id="RU365069"/>
    </source>
</evidence>
<keyword evidence="2 4" id="KW-0813">Transport</keyword>
<dbReference type="eggNOG" id="KOG2347">
    <property type="taxonomic scope" value="Eukaryota"/>
</dbReference>
<evidence type="ECO:0000256" key="5">
    <source>
        <dbReference type="SAM" id="MobiDB-lite"/>
    </source>
</evidence>
<proteinExistence type="inferred from homology"/>
<evidence type="ECO:0000256" key="2">
    <source>
        <dbReference type="ARBA" id="ARBA00022448"/>
    </source>
</evidence>
<dbReference type="InterPro" id="IPR039481">
    <property type="entry name" value="EXOC2/Sec5_N_dom"/>
</dbReference>
<comment type="similarity">
    <text evidence="1 4">Belongs to the SEC5 family.</text>
</comment>
<dbReference type="InParanoid" id="A7SUT6"/>
<dbReference type="HOGENOM" id="CLU_005811_1_0_1"/>
<dbReference type="GO" id="GO:0006893">
    <property type="term" value="P:Golgi to plasma membrane transport"/>
    <property type="evidence" value="ECO:0000318"/>
    <property type="project" value="GO_Central"/>
</dbReference>
<comment type="subunit">
    <text evidence="4">Component of the exocyst complex.</text>
</comment>